<evidence type="ECO:0000256" key="10">
    <source>
        <dbReference type="ARBA" id="ARBA00023273"/>
    </source>
</evidence>
<dbReference type="GO" id="GO:0120170">
    <property type="term" value="F:intraciliary transport particle B binding"/>
    <property type="evidence" value="ECO:0007669"/>
    <property type="project" value="TreeGrafter"/>
</dbReference>
<dbReference type="Pfam" id="PF03770">
    <property type="entry name" value="IPK"/>
    <property type="match status" value="1"/>
</dbReference>
<keyword evidence="4" id="KW-0808">Transferase</keyword>
<dbReference type="PANTHER" id="PTHR20931">
    <property type="entry name" value="TETRATRICOPEPTIDE REPEAT PROTEIN 30"/>
    <property type="match status" value="1"/>
</dbReference>
<keyword evidence="9" id="KW-0969">Cilium</keyword>
<dbReference type="InterPro" id="IPR011990">
    <property type="entry name" value="TPR-like_helical_dom_sf"/>
</dbReference>
<evidence type="ECO:0000256" key="9">
    <source>
        <dbReference type="ARBA" id="ARBA00023069"/>
    </source>
</evidence>
<keyword evidence="5" id="KW-0677">Repeat</keyword>
<evidence type="ECO:0000313" key="12">
    <source>
        <dbReference type="EMBL" id="RHZ01738.1"/>
    </source>
</evidence>
<evidence type="ECO:0000256" key="3">
    <source>
        <dbReference type="ARBA" id="ARBA00009522"/>
    </source>
</evidence>
<keyword evidence="6" id="KW-0418">Kinase</keyword>
<dbReference type="GO" id="GO:0016301">
    <property type="term" value="F:kinase activity"/>
    <property type="evidence" value="ECO:0007669"/>
    <property type="project" value="UniProtKB-KW"/>
</dbReference>
<evidence type="ECO:0000313" key="13">
    <source>
        <dbReference type="EMBL" id="RHZ13940.1"/>
    </source>
</evidence>
<comment type="similarity">
    <text evidence="2">Belongs to the inositol phosphokinase (IPK) family.</text>
</comment>
<dbReference type="GO" id="GO:0030992">
    <property type="term" value="C:intraciliary transport particle B"/>
    <property type="evidence" value="ECO:0007669"/>
    <property type="project" value="TreeGrafter"/>
</dbReference>
<dbReference type="Pfam" id="PF13174">
    <property type="entry name" value="TPR_6"/>
    <property type="match status" value="1"/>
</dbReference>
<gene>
    <name evidence="12" type="ORF">DYB35_002252</name>
    <name evidence="13" type="ORF">DYB37_001687</name>
</gene>
<reference evidence="14 15" key="1">
    <citation type="submission" date="2018-08" db="EMBL/GenBank/DDBJ databases">
        <title>Aphanomyces genome sequencing and annotation.</title>
        <authorList>
            <person name="Minardi D."/>
            <person name="Oidtmann B."/>
            <person name="Van Der Giezen M."/>
            <person name="Studholme D.J."/>
        </authorList>
    </citation>
    <scope>NUCLEOTIDE SEQUENCE [LARGE SCALE GENOMIC DNA]</scope>
    <source>
        <strain evidence="13 14">Da</strain>
        <strain evidence="12 15">Sv</strain>
    </source>
</reference>
<evidence type="ECO:0000313" key="15">
    <source>
        <dbReference type="Proteomes" id="UP000285712"/>
    </source>
</evidence>
<comment type="similarity">
    <text evidence="3">Belongs to the TTC30/dfy-1/fleer family.</text>
</comment>
<dbReference type="SUPFAM" id="SSF48452">
    <property type="entry name" value="TPR-like"/>
    <property type="match status" value="1"/>
</dbReference>
<dbReference type="GO" id="GO:0032958">
    <property type="term" value="P:inositol phosphate biosynthetic process"/>
    <property type="evidence" value="ECO:0007669"/>
    <property type="project" value="InterPro"/>
</dbReference>
<organism evidence="12 15">
    <name type="scientific">Aphanomyces astaci</name>
    <name type="common">Crayfish plague agent</name>
    <dbReference type="NCBI Taxonomy" id="112090"/>
    <lineage>
        <taxon>Eukaryota</taxon>
        <taxon>Sar</taxon>
        <taxon>Stramenopiles</taxon>
        <taxon>Oomycota</taxon>
        <taxon>Saprolegniomycetes</taxon>
        <taxon>Saprolegniales</taxon>
        <taxon>Verrucalvaceae</taxon>
        <taxon>Aphanomyces</taxon>
    </lineage>
</organism>
<evidence type="ECO:0000256" key="4">
    <source>
        <dbReference type="ARBA" id="ARBA00022679"/>
    </source>
</evidence>
<comment type="subcellular location">
    <subcellularLocation>
        <location evidence="1">Cell projection</location>
        <location evidence="1">Cilium</location>
    </subcellularLocation>
</comment>
<accession>A0A3R6ZW12</accession>
<dbReference type="InterPro" id="IPR019734">
    <property type="entry name" value="TPR_rpt"/>
</dbReference>
<dbReference type="Proteomes" id="UP000285712">
    <property type="component" value="Unassembled WGS sequence"/>
</dbReference>
<dbReference type="Gene3D" id="3.30.470.160">
    <property type="entry name" value="Inositol polyphosphate kinase"/>
    <property type="match status" value="1"/>
</dbReference>
<keyword evidence="10" id="KW-0966">Cell projection</keyword>
<dbReference type="Proteomes" id="UP000285430">
    <property type="component" value="Unassembled WGS sequence"/>
</dbReference>
<evidence type="ECO:0000256" key="11">
    <source>
        <dbReference type="SAM" id="MobiDB-lite"/>
    </source>
</evidence>
<dbReference type="VEuPathDB" id="FungiDB:H257_02763"/>
<evidence type="ECO:0000256" key="2">
    <source>
        <dbReference type="ARBA" id="ARBA00007374"/>
    </source>
</evidence>
<dbReference type="EMBL" id="QUTH01004423">
    <property type="protein sequence ID" value="RHZ13940.1"/>
    <property type="molecule type" value="Genomic_DNA"/>
</dbReference>
<protein>
    <submittedName>
        <fullName evidence="12">Uncharacterized protein</fullName>
    </submittedName>
</protein>
<dbReference type="InterPro" id="IPR005522">
    <property type="entry name" value="IPK"/>
</dbReference>
<dbReference type="AlphaFoldDB" id="A0A3R6ZW12"/>
<evidence type="ECO:0000256" key="5">
    <source>
        <dbReference type="ARBA" id="ARBA00022737"/>
    </source>
</evidence>
<evidence type="ECO:0000256" key="8">
    <source>
        <dbReference type="ARBA" id="ARBA00022803"/>
    </source>
</evidence>
<evidence type="ECO:0000256" key="6">
    <source>
        <dbReference type="ARBA" id="ARBA00022777"/>
    </source>
</evidence>
<name>A0A3R6ZW12_APHAT</name>
<dbReference type="InterPro" id="IPR038286">
    <property type="entry name" value="IPK_sf"/>
</dbReference>
<dbReference type="Gene3D" id="1.25.40.10">
    <property type="entry name" value="Tetratricopeptide repeat domain"/>
    <property type="match status" value="1"/>
</dbReference>
<dbReference type="SUPFAM" id="SSF56104">
    <property type="entry name" value="SAICAR synthase-like"/>
    <property type="match status" value="1"/>
</dbReference>
<dbReference type="InterPro" id="IPR039941">
    <property type="entry name" value="TT30"/>
</dbReference>
<evidence type="ECO:0000256" key="7">
    <source>
        <dbReference type="ARBA" id="ARBA00022794"/>
    </source>
</evidence>
<dbReference type="VEuPathDB" id="FungiDB:H257_02762"/>
<keyword evidence="8" id="KW-0802">TPR repeat</keyword>
<evidence type="ECO:0000256" key="1">
    <source>
        <dbReference type="ARBA" id="ARBA00004138"/>
    </source>
</evidence>
<dbReference type="GO" id="GO:0042073">
    <property type="term" value="P:intraciliary transport"/>
    <property type="evidence" value="ECO:0007669"/>
    <property type="project" value="TreeGrafter"/>
</dbReference>
<proteinExistence type="inferred from homology"/>
<dbReference type="GO" id="GO:0005879">
    <property type="term" value="C:axonemal microtubule"/>
    <property type="evidence" value="ECO:0007669"/>
    <property type="project" value="TreeGrafter"/>
</dbReference>
<comment type="caution">
    <text evidence="12">The sequence shown here is derived from an EMBL/GenBank/DDBJ whole genome shotgun (WGS) entry which is preliminary data.</text>
</comment>
<feature type="region of interest" description="Disordered" evidence="11">
    <location>
        <begin position="589"/>
        <end position="611"/>
    </location>
</feature>
<keyword evidence="7" id="KW-0970">Cilium biogenesis/degradation</keyword>
<dbReference type="PANTHER" id="PTHR20931:SF0">
    <property type="entry name" value="TETRATRICOPEPTIDE REPEAT PROTEIN 30"/>
    <property type="match status" value="1"/>
</dbReference>
<feature type="non-terminal residue" evidence="12">
    <location>
        <position position="1"/>
    </location>
</feature>
<sequence>GSYTSTVYGHIRDQKYDEAVRILQIELQNHPCSRAALSLLGYCFYHMQSFHNAVSMYEQLCKLFPDIEDYHLYYAQALYKVRRLNFSLDLTSLSLSWVLRRQVALLRAAVYYEQNDIKATQSILDQCLRDDPTTIVFDGAIDFKEGRFEEAKKKFGDAMNVRDHPELSVGSKSESNSDVKSVRNSTVLRETALVEAFNLKAAIEYDMKNFKGSRDALLDMPPRAEEELDSVSLHNFGLMNMDVDPNSGFKKLNFLLQNPPFPVETFSNLLLLSKDFFEFVDASVTLQTSPEEAYRKYDDLATKHVDVLRKLTQKIQAARIAQSNDEIKHSLKAYDDALEDFMPENLLEVQAIILANLCVCYVMNTDNEKAEELLRSIEREEEEEATRDPDKRLFHLCIVNLVIGTLYCSKVNKRRSPQQSYQLGTRIVFKWLVPAHSMASLKVYQGRVLKPFQNKNRGETELAFYERLASSSPRIPYFPSFHGVIELPSSSSDLRRYLQLENLVGGMTHPCIMDIKIGTQSYEPSASPDKIALEAAKCPLQATLGFRLQGIKVFWDATQRYHEYDKHYFRALDTIEAIEESLLRFFEGGERPSLPNQTQQPPRRTGSRSPHVAARADRIHHFLAKLDAIREWIAVQTEFHFIASSLLFVYDASNASAVDVRLIDFAHVQFDQSTVDVGVLTGIDAVIAMFRRLLESIELPASLRDAMPVDGGLPN</sequence>
<evidence type="ECO:0000313" key="14">
    <source>
        <dbReference type="Proteomes" id="UP000285430"/>
    </source>
</evidence>
<dbReference type="EMBL" id="QUTG01000634">
    <property type="protein sequence ID" value="RHZ01738.1"/>
    <property type="molecule type" value="Genomic_DNA"/>
</dbReference>